<evidence type="ECO:0000313" key="1">
    <source>
        <dbReference type="EMBL" id="GKX66810.1"/>
    </source>
</evidence>
<protein>
    <submittedName>
        <fullName evidence="1">Mannan endo-1,4-beta-mannosidase</fullName>
    </submittedName>
</protein>
<name>A0ACB5RC36_9CLOT</name>
<accession>A0ACB5RC36</accession>
<proteinExistence type="predicted"/>
<organism evidence="1 2">
    <name type="scientific">Inconstantimicrobium mannanitabidum</name>
    <dbReference type="NCBI Taxonomy" id="1604901"/>
    <lineage>
        <taxon>Bacteria</taxon>
        <taxon>Bacillati</taxon>
        <taxon>Bacillota</taxon>
        <taxon>Clostridia</taxon>
        <taxon>Eubacteriales</taxon>
        <taxon>Clostridiaceae</taxon>
        <taxon>Inconstantimicrobium</taxon>
    </lineage>
</organism>
<comment type="caution">
    <text evidence="1">The sequence shown here is derived from an EMBL/GenBank/DDBJ whole genome shotgun (WGS) entry which is preliminary data.</text>
</comment>
<gene>
    <name evidence="1" type="ORF">rsdtw13_20680</name>
</gene>
<evidence type="ECO:0000313" key="2">
    <source>
        <dbReference type="Proteomes" id="UP001058074"/>
    </source>
</evidence>
<dbReference type="EMBL" id="BROD01000001">
    <property type="protein sequence ID" value="GKX66810.1"/>
    <property type="molecule type" value="Genomic_DNA"/>
</dbReference>
<reference evidence="1" key="1">
    <citation type="journal article" date="2025" name="Int. J. Syst. Evol. Microbiol.">
        <title>Inconstantimicrobium mannanitabidum sp. nov., a novel member of the family Clostridiaceae isolated from anoxic soil under the treatment of reductive soil disinfestation.</title>
        <authorList>
            <person name="Ueki A."/>
            <person name="Tonouchi A."/>
            <person name="Honma S."/>
            <person name="Kaku N."/>
            <person name="Ueki K."/>
        </authorList>
    </citation>
    <scope>NUCLEOTIDE SEQUENCE</scope>
    <source>
        <strain evidence="1">TW13</strain>
    </source>
</reference>
<sequence length="416" mass="48050">MVNENNKIAIEKYLSEIGFYSILLEFDNVKEYAVFVVYVNEKYYGKIVLNEKEDIRIKKTPAIKLDGGENCIVIEKIYGYVNIECANLLKVDRPIDKSISFQLSNVNSSNECKELMGFFKKIKGKGILTGQHCNKSTAPDVEYVKRLTGKIPAIIGFDLLSYSLHVGTNDSTWECIDEIANNRGSIEGAIEWSRKGAIITFCWHWFSPMYGEDKSFYTSNTKFDLKEALIQDSKEYIEMIKDLDAIAKKLKVLRDNNIPVLWRPLHEADGNWFWWGAQGPESYIRLYRLMYDRYVNYHNLNNLIWIWNAPDRQYYPGDDVVDIASIDIYTPNGNDGPMSLDYQSVNEIPSKGKPIALAENGTVPNLDLIEQSKTNWLWFMTWNGFLADQKWNTKEKIIDAFNHPYAINLDNLLDIK</sequence>
<keyword evidence="2" id="KW-1185">Reference proteome</keyword>
<dbReference type="Proteomes" id="UP001058074">
    <property type="component" value="Unassembled WGS sequence"/>
</dbReference>